<dbReference type="PANTHER" id="PTHR12428:SF65">
    <property type="entry name" value="CYTOCHROME C OXIDASE ASSEMBLY PROTEIN COX18, MITOCHONDRIAL"/>
    <property type="match status" value="1"/>
</dbReference>
<dbReference type="InterPro" id="IPR023060">
    <property type="entry name" value="YidC/YidC1/YidC2_Firmicutes"/>
</dbReference>
<dbReference type="InterPro" id="IPR047196">
    <property type="entry name" value="YidC_ALB_C"/>
</dbReference>
<feature type="transmembrane region" description="Helical" evidence="12">
    <location>
        <begin position="178"/>
        <end position="195"/>
    </location>
</feature>
<dbReference type="GO" id="GO:0032977">
    <property type="term" value="F:membrane insertase activity"/>
    <property type="evidence" value="ECO:0007669"/>
    <property type="project" value="InterPro"/>
</dbReference>
<keyword evidence="10 12" id="KW-0143">Chaperone</keyword>
<keyword evidence="3 12" id="KW-1003">Cell membrane</keyword>
<dbReference type="AlphaFoldDB" id="A0A1L8TXB6"/>
<dbReference type="HAMAP" id="MF_01811">
    <property type="entry name" value="YidC_type2"/>
    <property type="match status" value="1"/>
</dbReference>
<reference evidence="17 26" key="6">
    <citation type="submission" date="2023-06" db="EMBL/GenBank/DDBJ databases">
        <title>Acute promotion of culturable opportunistic pathogens and persistent increase of antibiotic resistance following antibiotic exposure in mouse gut microbiota.</title>
        <authorList>
            <person name="Li L."/>
            <person name="Wang B."/>
            <person name="Sun Y."/>
            <person name="Wang M."/>
            <person name="Xu H."/>
        </authorList>
    </citation>
    <scope>NUCLEOTIDE SEQUENCE [LARGE SCALE GENOMIC DNA]</scope>
    <source>
        <strain evidence="17 26">CRI2_2</strain>
    </source>
</reference>
<feature type="compositionally biased region" description="Low complexity" evidence="13">
    <location>
        <begin position="280"/>
        <end position="290"/>
    </location>
</feature>
<name>A0A1L8TXB6_ENTGA</name>
<feature type="domain" description="Membrane insertase YidC/Oxa/ALB C-terminal" evidence="15">
    <location>
        <begin position="61"/>
        <end position="249"/>
    </location>
</feature>
<dbReference type="Proteomes" id="UP001241571">
    <property type="component" value="Unassembled WGS sequence"/>
</dbReference>
<dbReference type="GeneID" id="93223730"/>
<evidence type="ECO:0000313" key="26">
    <source>
        <dbReference type="Proteomes" id="UP001241571"/>
    </source>
</evidence>
<dbReference type="InterPro" id="IPR028055">
    <property type="entry name" value="YidC/Oxa/ALB_C"/>
</dbReference>
<feature type="transmembrane region" description="Helical" evidence="12">
    <location>
        <begin position="61"/>
        <end position="81"/>
    </location>
</feature>
<evidence type="ECO:0000256" key="5">
    <source>
        <dbReference type="ARBA" id="ARBA00022729"/>
    </source>
</evidence>
<dbReference type="EMBL" id="JASUBT010000004">
    <property type="protein sequence ID" value="MDL4935508.1"/>
    <property type="molecule type" value="Genomic_DNA"/>
</dbReference>
<dbReference type="InterPro" id="IPR036259">
    <property type="entry name" value="MFS_trans_sf"/>
</dbReference>
<evidence type="ECO:0000313" key="23">
    <source>
        <dbReference type="Proteomes" id="UP000439965"/>
    </source>
</evidence>
<evidence type="ECO:0000256" key="2">
    <source>
        <dbReference type="ARBA" id="ARBA00022448"/>
    </source>
</evidence>
<keyword evidence="2 12" id="KW-0813">Transport</keyword>
<evidence type="ECO:0000256" key="6">
    <source>
        <dbReference type="ARBA" id="ARBA00022927"/>
    </source>
</evidence>
<comment type="function">
    <text evidence="12">Required for the insertion and/or proper folding and/or complex formation of integral membrane proteins into the membrane. Involved in integration of membrane proteins that insert both dependently and independently of the Sec translocase complex, as well as at least some lipoproteins.</text>
</comment>
<comment type="subcellular location">
    <subcellularLocation>
        <location evidence="1 12">Cell membrane</location>
        <topology evidence="1 12">Multi-pass membrane protein</topology>
    </subcellularLocation>
</comment>
<dbReference type="RefSeq" id="WP_005472205.1">
    <property type="nucleotide sequence ID" value="NZ_BSYC01000002.1"/>
</dbReference>
<evidence type="ECO:0000313" key="22">
    <source>
        <dbReference type="Proteomes" id="UP000254807"/>
    </source>
</evidence>
<keyword evidence="6 12" id="KW-0653">Protein transport</keyword>
<accession>A0A1L8TXB6</accession>
<proteinExistence type="inferred from homology"/>
<dbReference type="PROSITE" id="PS51257">
    <property type="entry name" value="PROKAR_LIPOPROTEIN"/>
    <property type="match status" value="1"/>
</dbReference>
<dbReference type="PANTHER" id="PTHR12428">
    <property type="entry name" value="OXA1"/>
    <property type="match status" value="1"/>
</dbReference>
<keyword evidence="22" id="KW-1185">Reference proteome</keyword>
<evidence type="ECO:0000256" key="4">
    <source>
        <dbReference type="ARBA" id="ARBA00022692"/>
    </source>
</evidence>
<feature type="region of interest" description="Disordered" evidence="13">
    <location>
        <begin position="266"/>
        <end position="309"/>
    </location>
</feature>
<evidence type="ECO:0000313" key="25">
    <source>
        <dbReference type="Proteomes" id="UP000571857"/>
    </source>
</evidence>
<feature type="transmembrane region" description="Helical" evidence="12">
    <location>
        <begin position="207"/>
        <end position="226"/>
    </location>
</feature>
<keyword evidence="9" id="KW-0564">Palmitate</keyword>
<keyword evidence="5 12" id="KW-0732">Signal</keyword>
<evidence type="ECO:0000256" key="14">
    <source>
        <dbReference type="SAM" id="SignalP"/>
    </source>
</evidence>
<dbReference type="EMBL" id="UFYW01000001">
    <property type="protein sequence ID" value="STD82879.1"/>
    <property type="molecule type" value="Genomic_DNA"/>
</dbReference>
<evidence type="ECO:0000313" key="21">
    <source>
        <dbReference type="EMBL" id="STD82879.1"/>
    </source>
</evidence>
<keyword evidence="4 12" id="KW-0812">Transmembrane</keyword>
<dbReference type="GO" id="GO:0005886">
    <property type="term" value="C:plasma membrane"/>
    <property type="evidence" value="ECO:0007669"/>
    <property type="project" value="UniProtKB-SubCell"/>
</dbReference>
<evidence type="ECO:0000313" key="20">
    <source>
        <dbReference type="EMBL" id="QOG27064.1"/>
    </source>
</evidence>
<evidence type="ECO:0000313" key="19">
    <source>
        <dbReference type="EMBL" id="MXS24805.1"/>
    </source>
</evidence>
<feature type="signal peptide" evidence="14">
    <location>
        <begin position="1"/>
        <end position="26"/>
    </location>
</feature>
<dbReference type="Proteomes" id="UP000439965">
    <property type="component" value="Unassembled WGS sequence"/>
</dbReference>
<sequence length="309" mass="34274">MSKMNKWLLSSGLLGLLLTLSGCVSTNSDGTPNENGMIYRFLVKPLGNLITMLVENFDWSYGWAIIAVTIVVRLIILPLGIHQSKKTMIQSEKMQFLKPQVDIAQANLKKATTREEQMQAQADMQKIYSENNVSMFGGIGCLPLLIQMPIFSALYFTARYTQGIQNSEFFGISLGQPSFLFVAIAGISYLIQGYISTIGIPEEQKKTMKTMLIVSPLMIVFMSLSAPAGVTLYWVVGGVFSCLQTFITNVIMKPKIRAQVEAEMKANPPKTVVTPRKDVTPTQQTQPTTPKNLNHKNAKGRNAGKQQRK</sequence>
<evidence type="ECO:0000313" key="24">
    <source>
        <dbReference type="Proteomes" id="UP000516696"/>
    </source>
</evidence>
<reference evidence="21 22" key="1">
    <citation type="submission" date="2018-06" db="EMBL/GenBank/DDBJ databases">
        <authorList>
            <consortium name="Pathogen Informatics"/>
            <person name="Doyle S."/>
        </authorList>
    </citation>
    <scope>NUCLEOTIDE SEQUENCE [LARGE SCALE GENOMIC DNA]</scope>
    <source>
        <strain evidence="21 22">NCTC12360</strain>
    </source>
</reference>
<dbReference type="EMBL" id="WVTI01000001">
    <property type="protein sequence ID" value="MXS24805.1"/>
    <property type="molecule type" value="Genomic_DNA"/>
</dbReference>
<evidence type="ECO:0000256" key="7">
    <source>
        <dbReference type="ARBA" id="ARBA00022989"/>
    </source>
</evidence>
<reference evidence="19 23" key="2">
    <citation type="submission" date="2019-04" db="EMBL/GenBank/DDBJ databases">
        <title>Step-wise assembly of the neonatal virome modulated by breast feeding.</title>
        <authorList>
            <person name="Liang G."/>
            <person name="Bushman F."/>
        </authorList>
    </citation>
    <scope>NUCLEOTIDE SEQUENCE [LARGE SCALE GENOMIC DNA]</scope>
    <source>
        <strain evidence="19 23">E3404</strain>
    </source>
</reference>
<feature type="transmembrane region" description="Helical" evidence="12">
    <location>
        <begin position="133"/>
        <end position="158"/>
    </location>
</feature>
<dbReference type="Proteomes" id="UP001183682">
    <property type="component" value="Unassembled WGS sequence"/>
</dbReference>
<reference evidence="16 25" key="4">
    <citation type="submission" date="2020-06" db="EMBL/GenBank/DDBJ databases">
        <title>Crossreactivity between MHC class I-restricted antigens from cancer cells and an enterococcal bacteriophage.</title>
        <authorList>
            <person name="Fluckiger A."/>
            <person name="Daillere R."/>
            <person name="Sassi M."/>
            <person name="Cattoir V."/>
            <person name="Kroemer G."/>
            <person name="Zitvogel L."/>
        </authorList>
    </citation>
    <scope>NUCLEOTIDE SEQUENCE [LARGE SCALE GENOMIC DNA]</scope>
    <source>
        <strain evidence="16 25">EG4</strain>
    </source>
</reference>
<organism evidence="19 23">
    <name type="scientific">Enterococcus gallinarum</name>
    <dbReference type="NCBI Taxonomy" id="1353"/>
    <lineage>
        <taxon>Bacteria</taxon>
        <taxon>Bacillati</taxon>
        <taxon>Bacillota</taxon>
        <taxon>Bacilli</taxon>
        <taxon>Lactobacillales</taxon>
        <taxon>Enterococcaceae</taxon>
        <taxon>Enterococcus</taxon>
    </lineage>
</organism>
<dbReference type="SUPFAM" id="SSF103473">
    <property type="entry name" value="MFS general substrate transporter"/>
    <property type="match status" value="1"/>
</dbReference>
<dbReference type="Pfam" id="PF02096">
    <property type="entry name" value="60KD_IMP"/>
    <property type="match status" value="1"/>
</dbReference>
<dbReference type="NCBIfam" id="TIGR03592">
    <property type="entry name" value="yidC_oxa1_cterm"/>
    <property type="match status" value="1"/>
</dbReference>
<gene>
    <name evidence="12 19" type="primary">yidC</name>
    <name evidence="21" type="synonym">misCB</name>
    <name evidence="20" type="ORF">EGM181_07305</name>
    <name evidence="19" type="ORF">GTI89_01700</name>
    <name evidence="16" type="ORF">HWH42_11365</name>
    <name evidence="21" type="ORF">NCTC12360_01318</name>
    <name evidence="18" type="ORF">P7E30_04785</name>
    <name evidence="17" type="ORF">QRX88_07270</name>
</gene>
<keyword evidence="11 12" id="KW-0449">Lipoprotein</keyword>
<dbReference type="GO" id="GO:0015031">
    <property type="term" value="P:protein transport"/>
    <property type="evidence" value="ECO:0007669"/>
    <property type="project" value="UniProtKB-KW"/>
</dbReference>
<evidence type="ECO:0000256" key="3">
    <source>
        <dbReference type="ARBA" id="ARBA00022475"/>
    </source>
</evidence>
<feature type="chain" id="PRO_5044376064" description="Membrane protein insertase YidC" evidence="14">
    <location>
        <begin position="27"/>
        <end position="309"/>
    </location>
</feature>
<evidence type="ECO:0000259" key="15">
    <source>
        <dbReference type="Pfam" id="PF02096"/>
    </source>
</evidence>
<comment type="similarity">
    <text evidence="12">Belongs to the OXA1/ALB3/YidC family. Type 2 subfamily.</text>
</comment>
<dbReference type="InterPro" id="IPR001708">
    <property type="entry name" value="YidC/ALB3/OXA1/COX18"/>
</dbReference>
<dbReference type="OrthoDB" id="9780552at2"/>
<dbReference type="EMBL" id="JARPZN010000002">
    <property type="protein sequence ID" value="MDT2689528.1"/>
    <property type="molecule type" value="Genomic_DNA"/>
</dbReference>
<reference evidence="18" key="5">
    <citation type="submission" date="2023-03" db="EMBL/GenBank/DDBJ databases">
        <authorList>
            <person name="Shen W."/>
            <person name="Cai J."/>
        </authorList>
    </citation>
    <scope>NUCLEOTIDE SEQUENCE</scope>
    <source>
        <strain evidence="18">K69-2</strain>
    </source>
</reference>
<evidence type="ECO:0000256" key="1">
    <source>
        <dbReference type="ARBA" id="ARBA00004651"/>
    </source>
</evidence>
<keyword evidence="7 12" id="KW-1133">Transmembrane helix</keyword>
<dbReference type="PRINTS" id="PR00701">
    <property type="entry name" value="60KDINNERMP"/>
</dbReference>
<evidence type="ECO:0000256" key="12">
    <source>
        <dbReference type="HAMAP-Rule" id="MF_01811"/>
    </source>
</evidence>
<protein>
    <recommendedName>
        <fullName evidence="12">Membrane protein insertase YidC</fullName>
    </recommendedName>
    <alternativeName>
        <fullName evidence="12">Foldase YidC</fullName>
    </alternativeName>
    <alternativeName>
        <fullName evidence="12">Membrane integrase YidC</fullName>
    </alternativeName>
    <alternativeName>
        <fullName evidence="12">Membrane protein YidC</fullName>
    </alternativeName>
</protein>
<evidence type="ECO:0000313" key="18">
    <source>
        <dbReference type="EMBL" id="MDT2689528.1"/>
    </source>
</evidence>
<dbReference type="EMBL" id="CP050485">
    <property type="protein sequence ID" value="QOG27064.1"/>
    <property type="molecule type" value="Genomic_DNA"/>
</dbReference>
<reference evidence="20 24" key="3">
    <citation type="submission" date="2020-03" db="EMBL/GenBank/DDBJ databases">
        <title>Characterization of ganglioside-mimicking enterococci.</title>
        <authorList>
            <person name="Patry R.T."/>
            <person name="Nothaft H."/>
            <person name="Bridger R."/>
            <person name="Shajahan A."/>
            <person name="Huynh S."/>
            <person name="Sanchez S."/>
            <person name="Azadi P."/>
            <person name="Cooper K."/>
            <person name="Miller W.G."/>
            <person name="Parker C.T."/>
            <person name="Wells L."/>
            <person name="Szymanski C.M."/>
        </authorList>
    </citation>
    <scope>NUCLEOTIDE SEQUENCE [LARGE SCALE GENOMIC DNA]</scope>
    <source>
        <strain evidence="20 24">EGM181</strain>
    </source>
</reference>
<dbReference type="Proteomes" id="UP000516696">
    <property type="component" value="Chromosome"/>
</dbReference>
<dbReference type="EMBL" id="JABXJK010000060">
    <property type="protein sequence ID" value="MBA0973162.1"/>
    <property type="molecule type" value="Genomic_DNA"/>
</dbReference>
<evidence type="ECO:0000313" key="16">
    <source>
        <dbReference type="EMBL" id="MBA0973162.1"/>
    </source>
</evidence>
<dbReference type="Proteomes" id="UP000571857">
    <property type="component" value="Unassembled WGS sequence"/>
</dbReference>
<evidence type="ECO:0000313" key="17">
    <source>
        <dbReference type="EMBL" id="MDL4935508.1"/>
    </source>
</evidence>
<dbReference type="GO" id="GO:0051205">
    <property type="term" value="P:protein insertion into membrane"/>
    <property type="evidence" value="ECO:0007669"/>
    <property type="project" value="TreeGrafter"/>
</dbReference>
<evidence type="ECO:0000256" key="13">
    <source>
        <dbReference type="SAM" id="MobiDB-lite"/>
    </source>
</evidence>
<evidence type="ECO:0000256" key="10">
    <source>
        <dbReference type="ARBA" id="ARBA00023186"/>
    </source>
</evidence>
<evidence type="ECO:0000256" key="8">
    <source>
        <dbReference type="ARBA" id="ARBA00023136"/>
    </source>
</evidence>
<dbReference type="CDD" id="cd20070">
    <property type="entry name" value="5TM_YidC_Alb3"/>
    <property type="match status" value="1"/>
</dbReference>
<evidence type="ECO:0000256" key="11">
    <source>
        <dbReference type="ARBA" id="ARBA00023288"/>
    </source>
</evidence>
<dbReference type="Proteomes" id="UP000254807">
    <property type="component" value="Unassembled WGS sequence"/>
</dbReference>
<keyword evidence="8 12" id="KW-0472">Membrane</keyword>
<evidence type="ECO:0000256" key="9">
    <source>
        <dbReference type="ARBA" id="ARBA00023139"/>
    </source>
</evidence>